<accession>A0A8H7UK75</accession>
<dbReference type="PANTHER" id="PTHR45648">
    <property type="entry name" value="GDSL LIPASE/ACYLHYDROLASE FAMILY PROTEIN (AFU_ORTHOLOGUE AFUA_4G14700)"/>
    <property type="match status" value="1"/>
</dbReference>
<proteinExistence type="predicted"/>
<gene>
    <name evidence="3" type="ORF">INT43_006869</name>
</gene>
<dbReference type="InterPro" id="IPR051058">
    <property type="entry name" value="GDSL_Est/Lipase"/>
</dbReference>
<feature type="chain" id="PRO_5034218444" evidence="2">
    <location>
        <begin position="16"/>
        <end position="316"/>
    </location>
</feature>
<evidence type="ECO:0000313" key="3">
    <source>
        <dbReference type="EMBL" id="KAG2181944.1"/>
    </source>
</evidence>
<dbReference type="PANTHER" id="PTHR45648:SF22">
    <property type="entry name" value="GDSL LIPASE_ACYLHYDROLASE FAMILY PROTEIN (AFU_ORTHOLOGUE AFUA_4G14700)"/>
    <property type="match status" value="1"/>
</dbReference>
<dbReference type="SUPFAM" id="SSF52266">
    <property type="entry name" value="SGNH hydrolase"/>
    <property type="match status" value="1"/>
</dbReference>
<dbReference type="Pfam" id="PF00657">
    <property type="entry name" value="Lipase_GDSL"/>
    <property type="match status" value="1"/>
</dbReference>
<evidence type="ECO:0000313" key="4">
    <source>
        <dbReference type="Proteomes" id="UP000654370"/>
    </source>
</evidence>
<dbReference type="OrthoDB" id="1600564at2759"/>
<reference evidence="3" key="1">
    <citation type="submission" date="2020-12" db="EMBL/GenBank/DDBJ databases">
        <title>Metabolic potential, ecology and presence of endohyphal bacteria is reflected in genomic diversity of Mucoromycotina.</title>
        <authorList>
            <person name="Muszewska A."/>
            <person name="Okrasinska A."/>
            <person name="Steczkiewicz K."/>
            <person name="Drgas O."/>
            <person name="Orlowska M."/>
            <person name="Perlinska-Lenart U."/>
            <person name="Aleksandrzak-Piekarczyk T."/>
            <person name="Szatraj K."/>
            <person name="Zielenkiewicz U."/>
            <person name="Pilsyk S."/>
            <person name="Malc E."/>
            <person name="Mieczkowski P."/>
            <person name="Kruszewska J.S."/>
            <person name="Biernat P."/>
            <person name="Pawlowska J."/>
        </authorList>
    </citation>
    <scope>NUCLEOTIDE SEQUENCE</scope>
    <source>
        <strain evidence="3">WA0000067209</strain>
    </source>
</reference>
<comment type="caution">
    <text evidence="3">The sequence shown here is derived from an EMBL/GenBank/DDBJ whole genome shotgun (WGS) entry which is preliminary data.</text>
</comment>
<evidence type="ECO:0000256" key="2">
    <source>
        <dbReference type="SAM" id="SignalP"/>
    </source>
</evidence>
<dbReference type="InterPro" id="IPR001087">
    <property type="entry name" value="GDSL"/>
</dbReference>
<organism evidence="3 4">
    <name type="scientific">Mortierella isabellina</name>
    <name type="common">Filamentous fungus</name>
    <name type="synonym">Umbelopsis isabellina</name>
    <dbReference type="NCBI Taxonomy" id="91625"/>
    <lineage>
        <taxon>Eukaryota</taxon>
        <taxon>Fungi</taxon>
        <taxon>Fungi incertae sedis</taxon>
        <taxon>Mucoromycota</taxon>
        <taxon>Mucoromycotina</taxon>
        <taxon>Umbelopsidomycetes</taxon>
        <taxon>Umbelopsidales</taxon>
        <taxon>Umbelopsidaceae</taxon>
        <taxon>Umbelopsis</taxon>
    </lineage>
</organism>
<sequence length="316" mass="34404">MLLLGLLALAHTASAIKNLVVFGDSYSDIGNVGIFTDNANWVQDLAYGWNVGLYDYAYGGATCDNSIEQYVQVPSMSEQVSNYVEHGQGKNMNPSESVYALFVGINDANIFNASRTQAVADCVSQQMQSLQQAYGAHTFLVLNLPPMQDSPGALAATPDIKQAKANWVVTYNQMLNQSVNSLDNSIELFLFNTWDLFNTVLANASAYGFTNTTGYWSQNPCTNSTYCPENPGGIMGANDYMWFDGTHVTSGMHKLIANNIIEAQPFGIQGKTVQNQYIVNRTAHAIPEINSQSTRISIHAITPVLMSVLVVIATAL</sequence>
<feature type="signal peptide" evidence="2">
    <location>
        <begin position="1"/>
        <end position="15"/>
    </location>
</feature>
<dbReference type="InterPro" id="IPR036514">
    <property type="entry name" value="SGNH_hydro_sf"/>
</dbReference>
<dbReference type="Gene3D" id="3.40.50.1110">
    <property type="entry name" value="SGNH hydrolase"/>
    <property type="match status" value="1"/>
</dbReference>
<name>A0A8H7UK75_MORIS</name>
<dbReference type="Proteomes" id="UP000654370">
    <property type="component" value="Unassembled WGS sequence"/>
</dbReference>
<dbReference type="GO" id="GO:0016788">
    <property type="term" value="F:hydrolase activity, acting on ester bonds"/>
    <property type="evidence" value="ECO:0007669"/>
    <property type="project" value="InterPro"/>
</dbReference>
<dbReference type="AlphaFoldDB" id="A0A8H7UK75"/>
<keyword evidence="1" id="KW-0378">Hydrolase</keyword>
<keyword evidence="4" id="KW-1185">Reference proteome</keyword>
<keyword evidence="2" id="KW-0732">Signal</keyword>
<dbReference type="EMBL" id="JAEPQZ010000004">
    <property type="protein sequence ID" value="KAG2181944.1"/>
    <property type="molecule type" value="Genomic_DNA"/>
</dbReference>
<dbReference type="CDD" id="cd01846">
    <property type="entry name" value="fatty_acyltransferase_like"/>
    <property type="match status" value="1"/>
</dbReference>
<protein>
    <submittedName>
        <fullName evidence="3">Uncharacterized protein</fullName>
    </submittedName>
</protein>
<evidence type="ECO:0000256" key="1">
    <source>
        <dbReference type="ARBA" id="ARBA00022801"/>
    </source>
</evidence>